<dbReference type="KEGG" id="bliq:INP51_15375"/>
<evidence type="ECO:0000313" key="4">
    <source>
        <dbReference type="Proteomes" id="UP000593601"/>
    </source>
</evidence>
<dbReference type="SUPFAM" id="SSF88713">
    <property type="entry name" value="Glycoside hydrolase/deacetylase"/>
    <property type="match status" value="1"/>
</dbReference>
<reference evidence="3 4" key="1">
    <citation type="submission" date="2020-10" db="EMBL/GenBank/DDBJ databases">
        <title>Blautia liquoris sp.nov., isolated from the mud in a fermentation cellar used for the production of Chinese strong-flavoured liquor.</title>
        <authorList>
            <person name="Lu L."/>
        </authorList>
    </citation>
    <scope>NUCLEOTIDE SEQUENCE [LARGE SCALE GENOMIC DNA]</scope>
    <source>
        <strain evidence="3 4">LZLJ-3</strain>
    </source>
</reference>
<dbReference type="Gene3D" id="3.20.20.370">
    <property type="entry name" value="Glycoside hydrolase/deacetylase"/>
    <property type="match status" value="1"/>
</dbReference>
<evidence type="ECO:0000256" key="1">
    <source>
        <dbReference type="SAM" id="MobiDB-lite"/>
    </source>
</evidence>
<feature type="region of interest" description="Disordered" evidence="1">
    <location>
        <begin position="53"/>
        <end position="82"/>
    </location>
</feature>
<dbReference type="InterPro" id="IPR011330">
    <property type="entry name" value="Glyco_hydro/deAcase_b/a-brl"/>
</dbReference>
<keyword evidence="2" id="KW-0472">Membrane</keyword>
<dbReference type="RefSeq" id="WP_193735619.1">
    <property type="nucleotide sequence ID" value="NZ_CP063304.1"/>
</dbReference>
<dbReference type="Proteomes" id="UP000593601">
    <property type="component" value="Chromosome"/>
</dbReference>
<name>A0A7M2RGB2_9FIRM</name>
<feature type="transmembrane region" description="Helical" evidence="2">
    <location>
        <begin position="20"/>
        <end position="46"/>
    </location>
</feature>
<accession>A0A7M2RGB2</accession>
<gene>
    <name evidence="3" type="ORF">INP51_15375</name>
</gene>
<sequence length="489" mass="55168">MESDKQKDNSENNKKKETKISGILILKTIVLVILLCTLGVALYAMYGGFDKKNKTENGNSGVRESSSSSNDDSTPASASVDLKSEKMAEAEKLAVQYDYEGAIRKMDEIPGADTDSDIITKKAEYESAKNSLVPTDPSNITHVFYHSLVVDPQKAFFQNNNETAGFCQWMTTLDEFNKITQQMYDRGYVLVDIHELVEESKDENGVTHVKKKPVMLPQGKTPFVLSLDDVSYYHSYDGRGTASKLVLDDNENPTNEYIQDDGKTVTGAYDCIPLIDAFVEQHPDFSYKGSKGTIALTGYDGILGYRTDIAYKTKDNLSKDQSDWLAAHPDFNWDKECKDAKKVAEAIKAKGWTFASHTWGHIRIGDATMDHLMTDTQKWKQYVEPLIGETDTIIFAHGQDLANWNEDYASTDKFKYLKEQGFSIFCNVDGSKYFVQQGDLFFRMGRRNLDGYRLYQCVYAGSDKLNDLFDPASVWDQRRPTDPALYTIS</sequence>
<protein>
    <submittedName>
        <fullName evidence="3">Polysaccharide deacetylase</fullName>
    </submittedName>
</protein>
<evidence type="ECO:0000256" key="2">
    <source>
        <dbReference type="SAM" id="Phobius"/>
    </source>
</evidence>
<keyword evidence="4" id="KW-1185">Reference proteome</keyword>
<keyword evidence="2" id="KW-1133">Transmembrane helix</keyword>
<dbReference type="GO" id="GO:0005975">
    <property type="term" value="P:carbohydrate metabolic process"/>
    <property type="evidence" value="ECO:0007669"/>
    <property type="project" value="InterPro"/>
</dbReference>
<organism evidence="3 4">
    <name type="scientific">Blautia liquoris</name>
    <dbReference type="NCBI Taxonomy" id="2779518"/>
    <lineage>
        <taxon>Bacteria</taxon>
        <taxon>Bacillati</taxon>
        <taxon>Bacillota</taxon>
        <taxon>Clostridia</taxon>
        <taxon>Lachnospirales</taxon>
        <taxon>Lachnospiraceae</taxon>
        <taxon>Blautia</taxon>
    </lineage>
</organism>
<dbReference type="AlphaFoldDB" id="A0A7M2RGB2"/>
<keyword evidence="2" id="KW-0812">Transmembrane</keyword>
<dbReference type="EMBL" id="CP063304">
    <property type="protein sequence ID" value="QOV19299.1"/>
    <property type="molecule type" value="Genomic_DNA"/>
</dbReference>
<proteinExistence type="predicted"/>
<feature type="compositionally biased region" description="Low complexity" evidence="1">
    <location>
        <begin position="65"/>
        <end position="79"/>
    </location>
</feature>
<evidence type="ECO:0000313" key="3">
    <source>
        <dbReference type="EMBL" id="QOV19299.1"/>
    </source>
</evidence>